<organism evidence="2 3">
    <name type="scientific">Nitritalea halalkaliphila LW7</name>
    <dbReference type="NCBI Taxonomy" id="1189621"/>
    <lineage>
        <taxon>Bacteria</taxon>
        <taxon>Pseudomonadati</taxon>
        <taxon>Bacteroidota</taxon>
        <taxon>Cytophagia</taxon>
        <taxon>Cytophagales</taxon>
        <taxon>Cyclobacteriaceae</taxon>
        <taxon>Nitritalea</taxon>
    </lineage>
</organism>
<keyword evidence="1" id="KW-0472">Membrane</keyword>
<feature type="transmembrane region" description="Helical" evidence="1">
    <location>
        <begin position="12"/>
        <end position="31"/>
    </location>
</feature>
<feature type="transmembrane region" description="Helical" evidence="1">
    <location>
        <begin position="206"/>
        <end position="225"/>
    </location>
</feature>
<reference evidence="2 3" key="1">
    <citation type="submission" date="2012-05" db="EMBL/GenBank/DDBJ databases">
        <title>Genome sequence of Nitritalea halalkaliphila LW7.</title>
        <authorList>
            <person name="Jangir P.K."/>
            <person name="Singh A."/>
            <person name="Shivaji S."/>
            <person name="Sharma R."/>
        </authorList>
    </citation>
    <scope>NUCLEOTIDE SEQUENCE [LARGE SCALE GENOMIC DNA]</scope>
    <source>
        <strain evidence="2 3">LW7</strain>
    </source>
</reference>
<dbReference type="RefSeq" id="WP_009055087.1">
    <property type="nucleotide sequence ID" value="NZ_AJYA01000021.1"/>
</dbReference>
<keyword evidence="1" id="KW-1133">Transmembrane helix</keyword>
<feature type="transmembrane region" description="Helical" evidence="1">
    <location>
        <begin position="37"/>
        <end position="54"/>
    </location>
</feature>
<keyword evidence="3" id="KW-1185">Reference proteome</keyword>
<sequence length="312" mass="34956">MLQTKPQIRPLLLIALGLVYALGMVLLGFFWNREASLPLLLTFALTFGCSLLLYRQAEEKNHLKALLFVGLLVRFSYLFTWPELSDDFYRFFFDGLLVQQGINPYSHLPEEAVVLLPAAQRHGAAQLLQEMNSPQYHSVYPPLQQSLFALGAWLGPQLHTQLLFHKVLLLLAEVLSIRLLLYLLAQPRQALLYALNPLVIVEGVGNLHAEIYIVSCLLLLLLAYAKGHFQVSILACWAAVGLKLLPLIYLPLLFKAKKWPLQLLLSTFIALGLSIPFWLPGAWEASAVASACTKAILNFSPFSTGIYETSDR</sequence>
<accession>I5C3M7</accession>
<dbReference type="STRING" id="1189621.A3SI_10464"/>
<dbReference type="Proteomes" id="UP000005551">
    <property type="component" value="Unassembled WGS sequence"/>
</dbReference>
<feature type="transmembrane region" description="Helical" evidence="1">
    <location>
        <begin position="261"/>
        <end position="279"/>
    </location>
</feature>
<evidence type="ECO:0000313" key="2">
    <source>
        <dbReference type="EMBL" id="EIM76429.1"/>
    </source>
</evidence>
<comment type="caution">
    <text evidence="2">The sequence shown here is derived from an EMBL/GenBank/DDBJ whole genome shotgun (WGS) entry which is preliminary data.</text>
</comment>
<dbReference type="Pfam" id="PF26314">
    <property type="entry name" value="MptA_B_family"/>
    <property type="match status" value="1"/>
</dbReference>
<dbReference type="AlphaFoldDB" id="I5C3M7"/>
<name>I5C3M7_9BACT</name>
<feature type="transmembrane region" description="Helical" evidence="1">
    <location>
        <begin position="163"/>
        <end position="185"/>
    </location>
</feature>
<keyword evidence="1" id="KW-0812">Transmembrane</keyword>
<dbReference type="EMBL" id="AJYA01000021">
    <property type="protein sequence ID" value="EIM76429.1"/>
    <property type="molecule type" value="Genomic_DNA"/>
</dbReference>
<evidence type="ECO:0008006" key="4">
    <source>
        <dbReference type="Google" id="ProtNLM"/>
    </source>
</evidence>
<feature type="transmembrane region" description="Helical" evidence="1">
    <location>
        <begin position="231"/>
        <end position="254"/>
    </location>
</feature>
<evidence type="ECO:0000256" key="1">
    <source>
        <dbReference type="SAM" id="Phobius"/>
    </source>
</evidence>
<evidence type="ECO:0000313" key="3">
    <source>
        <dbReference type="Proteomes" id="UP000005551"/>
    </source>
</evidence>
<proteinExistence type="predicted"/>
<gene>
    <name evidence="2" type="ORF">A3SI_10464</name>
</gene>
<protein>
    <recommendedName>
        <fullName evidence="4">DUF2029 domain-containing protein</fullName>
    </recommendedName>
</protein>